<feature type="region of interest" description="Disordered" evidence="2">
    <location>
        <begin position="754"/>
        <end position="773"/>
    </location>
</feature>
<name>A0A397F0W9_APHAT</name>
<evidence type="ECO:0000256" key="2">
    <source>
        <dbReference type="SAM" id="MobiDB-lite"/>
    </source>
</evidence>
<feature type="domain" description="Helicase ATP-binding" evidence="3">
    <location>
        <begin position="88"/>
        <end position="253"/>
    </location>
</feature>
<dbReference type="AlphaFoldDB" id="A0A397F0W9"/>
<dbReference type="InterPro" id="IPR049730">
    <property type="entry name" value="SNF2/RAD54-like_C"/>
</dbReference>
<dbReference type="FunFam" id="3.40.50.10810:FF:000042">
    <property type="entry name" value="SNF2 family helicase-like protein"/>
    <property type="match status" value="1"/>
</dbReference>
<dbReference type="GO" id="GO:0005634">
    <property type="term" value="C:nucleus"/>
    <property type="evidence" value="ECO:0007669"/>
    <property type="project" value="TreeGrafter"/>
</dbReference>
<keyword evidence="1" id="KW-0378">Hydrolase</keyword>
<organism evidence="5 6">
    <name type="scientific">Aphanomyces astaci</name>
    <name type="common">Crayfish plague agent</name>
    <dbReference type="NCBI Taxonomy" id="112090"/>
    <lineage>
        <taxon>Eukaryota</taxon>
        <taxon>Sar</taxon>
        <taxon>Stramenopiles</taxon>
        <taxon>Oomycota</taxon>
        <taxon>Saprolegniomycetes</taxon>
        <taxon>Saprolegniales</taxon>
        <taxon>Verrucalvaceae</taxon>
        <taxon>Aphanomyces</taxon>
    </lineage>
</organism>
<feature type="compositionally biased region" description="Acidic residues" evidence="2">
    <location>
        <begin position="634"/>
        <end position="645"/>
    </location>
</feature>
<dbReference type="InterPro" id="IPR001650">
    <property type="entry name" value="Helicase_C-like"/>
</dbReference>
<dbReference type="GO" id="GO:0016787">
    <property type="term" value="F:hydrolase activity"/>
    <property type="evidence" value="ECO:0007669"/>
    <property type="project" value="UniProtKB-KW"/>
</dbReference>
<dbReference type="InterPro" id="IPR000330">
    <property type="entry name" value="SNF2_N"/>
</dbReference>
<dbReference type="CDD" id="cd18793">
    <property type="entry name" value="SF2_C_SNF"/>
    <property type="match status" value="1"/>
</dbReference>
<dbReference type="InterPro" id="IPR027417">
    <property type="entry name" value="P-loop_NTPase"/>
</dbReference>
<protein>
    <recommendedName>
        <fullName evidence="7">DNA excision repair protein ERCC-6</fullName>
    </recommendedName>
</protein>
<dbReference type="SMART" id="SM00490">
    <property type="entry name" value="HELICc"/>
    <property type="match status" value="1"/>
</dbReference>
<dbReference type="VEuPathDB" id="FungiDB:H257_16066"/>
<feature type="domain" description="Helicase C-terminal" evidence="4">
    <location>
        <begin position="402"/>
        <end position="558"/>
    </location>
</feature>
<dbReference type="Gene3D" id="3.40.50.300">
    <property type="entry name" value="P-loop containing nucleotide triphosphate hydrolases"/>
    <property type="match status" value="1"/>
</dbReference>
<dbReference type="CDD" id="cd18000">
    <property type="entry name" value="DEXHc_ERCC6"/>
    <property type="match status" value="1"/>
</dbReference>
<dbReference type="GO" id="GO:0006283">
    <property type="term" value="P:transcription-coupled nucleotide-excision repair"/>
    <property type="evidence" value="ECO:0007669"/>
    <property type="project" value="TreeGrafter"/>
</dbReference>
<dbReference type="InterPro" id="IPR050496">
    <property type="entry name" value="SNF2_RAD54_helicase_repair"/>
</dbReference>
<evidence type="ECO:0008006" key="7">
    <source>
        <dbReference type="Google" id="ProtNLM"/>
    </source>
</evidence>
<feature type="compositionally biased region" description="Basic and acidic residues" evidence="2">
    <location>
        <begin position="624"/>
        <end position="633"/>
    </location>
</feature>
<dbReference type="SUPFAM" id="SSF52540">
    <property type="entry name" value="P-loop containing nucleoside triphosphate hydrolases"/>
    <property type="match status" value="2"/>
</dbReference>
<dbReference type="GO" id="GO:0005524">
    <property type="term" value="F:ATP binding"/>
    <property type="evidence" value="ECO:0007669"/>
    <property type="project" value="InterPro"/>
</dbReference>
<dbReference type="Pfam" id="PF00271">
    <property type="entry name" value="Helicase_C"/>
    <property type="match status" value="1"/>
</dbReference>
<dbReference type="EMBL" id="QUTE01011179">
    <property type="protein sequence ID" value="RHZ10687.1"/>
    <property type="molecule type" value="Genomic_DNA"/>
</dbReference>
<dbReference type="PROSITE" id="PS51194">
    <property type="entry name" value="HELICASE_CTER"/>
    <property type="match status" value="1"/>
</dbReference>
<dbReference type="Proteomes" id="UP000266196">
    <property type="component" value="Unassembled WGS sequence"/>
</dbReference>
<evidence type="ECO:0000259" key="4">
    <source>
        <dbReference type="PROSITE" id="PS51194"/>
    </source>
</evidence>
<gene>
    <name evidence="5" type="ORF">DYB31_003392</name>
</gene>
<sequence>MFNTTEKTTVERWRMTTTSLDDGNERHYRQRLEDLQFTRDQERELAMADEGDTYAEPYDEELECGLHVPHRVWTGLFPHQKEGLAWLYSLHKQNAGGILGDDMGLGKTIQICAFLASLMSMKVLHSVLLACPASVLWHWVREMHKWCPEMRVVLLHSSGTATCTYGTSIKNVYAKGGMIVTTYENLRSNAEFLIPKEWDYVILDEGHKIRNPDAEITLVTKQLRTVHRIILTGSPIQNRLKELWSLFDFVFPGKLGTFPTFEDEFVLPIRHGGYANASKMQILMAYKCAMVLRDIMAPYMLRRMKKDVQIATDLPHKMEQVIFCSLSSAQRSAYKLFLCSSEVRSVLAREVKPFRALTMLRHICNHPDLVSNAAEHVTKPHHISIDNLGDDYGAIDQSGKLQVLDTILRVWKAQNHRVLIFAQHRRTVDILAKMMRQLQYMYCRLDGTTAVRERQALIDAFNAPDSCLFVFLLTTRAGGIGVNLTGADRVVIFDPDWNPSTDMQARERAWRLGQTKPVTIYRLITSGTIEEKIYHRQLFKQYLMNKVLRDPKQKRCFNHNTLADLFVLTDAADLAKDEHGHAMQTTGTETGDLYLHGHVDVAAEVATLQAQLGDAARVVVRASEEAKKHKVTDGEADEVEDDQDGKDDGKDDNTDNTEILKALMEGGSISGVFSQDSVESDGVHNQEADLIQIESTKVAQHSLSTLRQSCSAIRQQRSDQFEVTWTGRSGSAGLPSTPAKRFGTKIAHTIKRKSVTNGSSKAGNSGLGQHHQEVAVESEKMLKRMKMRRLAVDTGVQYSSSAKASSAVVQYGSVDELTKKLHAFLAHRPDGVPTDVIVQTFCNAVSPKDKDIFRNLLRSMASCTGRVWRLKHEFSTTST</sequence>
<dbReference type="InterPro" id="IPR014001">
    <property type="entry name" value="Helicase_ATP-bd"/>
</dbReference>
<dbReference type="GO" id="GO:0008094">
    <property type="term" value="F:ATP-dependent activity, acting on DNA"/>
    <property type="evidence" value="ECO:0007669"/>
    <property type="project" value="TreeGrafter"/>
</dbReference>
<dbReference type="SMART" id="SM00487">
    <property type="entry name" value="DEXDc"/>
    <property type="match status" value="1"/>
</dbReference>
<accession>A0A397F0W9</accession>
<comment type="caution">
    <text evidence="5">The sequence shown here is derived from an EMBL/GenBank/DDBJ whole genome shotgun (WGS) entry which is preliminary data.</text>
</comment>
<feature type="region of interest" description="Disordered" evidence="2">
    <location>
        <begin position="624"/>
        <end position="655"/>
    </location>
</feature>
<reference evidence="5 6" key="1">
    <citation type="submission" date="2018-08" db="EMBL/GenBank/DDBJ databases">
        <title>Aphanomyces genome sequencing and annotation.</title>
        <authorList>
            <person name="Minardi D."/>
            <person name="Oidtmann B."/>
            <person name="Van Der Giezen M."/>
            <person name="Studholme D.J."/>
        </authorList>
    </citation>
    <scope>NUCLEOTIDE SEQUENCE [LARGE SCALE GENOMIC DNA]</scope>
    <source>
        <strain evidence="5 6">197901</strain>
    </source>
</reference>
<proteinExistence type="predicted"/>
<dbReference type="PROSITE" id="PS51192">
    <property type="entry name" value="HELICASE_ATP_BIND_1"/>
    <property type="match status" value="1"/>
</dbReference>
<dbReference type="Pfam" id="PF00176">
    <property type="entry name" value="SNF2-rel_dom"/>
    <property type="match status" value="1"/>
</dbReference>
<evidence type="ECO:0000313" key="6">
    <source>
        <dbReference type="Proteomes" id="UP000266196"/>
    </source>
</evidence>
<evidence type="ECO:0000256" key="1">
    <source>
        <dbReference type="ARBA" id="ARBA00022801"/>
    </source>
</evidence>
<dbReference type="PANTHER" id="PTHR45629:SF7">
    <property type="entry name" value="DNA EXCISION REPAIR PROTEIN ERCC-6-RELATED"/>
    <property type="match status" value="1"/>
</dbReference>
<dbReference type="PANTHER" id="PTHR45629">
    <property type="entry name" value="SNF2/RAD54 FAMILY MEMBER"/>
    <property type="match status" value="1"/>
</dbReference>
<dbReference type="Gene3D" id="3.40.50.10810">
    <property type="entry name" value="Tandem AAA-ATPase domain"/>
    <property type="match status" value="1"/>
</dbReference>
<evidence type="ECO:0000313" key="5">
    <source>
        <dbReference type="EMBL" id="RHZ10687.1"/>
    </source>
</evidence>
<dbReference type="InterPro" id="IPR038718">
    <property type="entry name" value="SNF2-like_sf"/>
</dbReference>
<evidence type="ECO:0000259" key="3">
    <source>
        <dbReference type="PROSITE" id="PS51192"/>
    </source>
</evidence>